<organism evidence="1 2">
    <name type="scientific">Paludifilum halophilum</name>
    <dbReference type="NCBI Taxonomy" id="1642702"/>
    <lineage>
        <taxon>Bacteria</taxon>
        <taxon>Bacillati</taxon>
        <taxon>Bacillota</taxon>
        <taxon>Bacilli</taxon>
        <taxon>Bacillales</taxon>
        <taxon>Thermoactinomycetaceae</taxon>
        <taxon>Paludifilum</taxon>
    </lineage>
</organism>
<dbReference type="AlphaFoldDB" id="A0A235B395"/>
<dbReference type="OrthoDB" id="68731at2"/>
<reference evidence="1 2" key="1">
    <citation type="submission" date="2017-07" db="EMBL/GenBank/DDBJ databases">
        <title>The genome sequence of Paludifilum halophilum highlights mechanisms for microbial adaptation to high salt environemnts.</title>
        <authorList>
            <person name="Belbahri L."/>
        </authorList>
    </citation>
    <scope>NUCLEOTIDE SEQUENCE [LARGE SCALE GENOMIC DNA]</scope>
    <source>
        <strain evidence="1 2">DSM 102817</strain>
    </source>
</reference>
<dbReference type="RefSeq" id="WP_094265333.1">
    <property type="nucleotide sequence ID" value="NZ_NOWF01000009.1"/>
</dbReference>
<dbReference type="SUPFAM" id="SSF109854">
    <property type="entry name" value="DinB/YfiT-like putative metalloenzymes"/>
    <property type="match status" value="1"/>
</dbReference>
<evidence type="ECO:0000313" key="1">
    <source>
        <dbReference type="EMBL" id="OYD06770.1"/>
    </source>
</evidence>
<accession>A0A235B395</accession>
<evidence type="ECO:0008006" key="3">
    <source>
        <dbReference type="Google" id="ProtNLM"/>
    </source>
</evidence>
<dbReference type="InterPro" id="IPR034660">
    <property type="entry name" value="DinB/YfiT-like"/>
</dbReference>
<comment type="caution">
    <text evidence="1">The sequence shown here is derived from an EMBL/GenBank/DDBJ whole genome shotgun (WGS) entry which is preliminary data.</text>
</comment>
<dbReference type="Proteomes" id="UP000215459">
    <property type="component" value="Unassembled WGS sequence"/>
</dbReference>
<keyword evidence="2" id="KW-1185">Reference proteome</keyword>
<evidence type="ECO:0000313" key="2">
    <source>
        <dbReference type="Proteomes" id="UP000215459"/>
    </source>
</evidence>
<proteinExistence type="predicted"/>
<gene>
    <name evidence="1" type="ORF">CHM34_14540</name>
</gene>
<protein>
    <recommendedName>
        <fullName evidence="3">DUF1572 domain-containing protein</fullName>
    </recommendedName>
</protein>
<dbReference type="Gene3D" id="1.20.120.450">
    <property type="entry name" value="dinb family like domain"/>
    <property type="match status" value="1"/>
</dbReference>
<name>A0A235B395_9BACL</name>
<dbReference type="InterPro" id="IPR011466">
    <property type="entry name" value="DUF1572"/>
</dbReference>
<dbReference type="EMBL" id="NOWF01000009">
    <property type="protein sequence ID" value="OYD06770.1"/>
    <property type="molecule type" value="Genomic_DNA"/>
</dbReference>
<sequence length="185" mass="21623">MDLESLYLKNVQKEFSALKQKGEKTIGRLNEEELYWRPTQSSNSVAILIQHLSGNMQSRWTDFLTTDGEKPNRHRDAEFEESGSSRADLLRIWESGWKIFLDTLDRLEETDLQRTVYIRGEAHTVMEAIHRQLSHYAYHIGQIVYIGKQLKGEEWNSLSIPKGESETYLRQKLAQSQPYPPSRPR</sequence>
<dbReference type="Pfam" id="PF07609">
    <property type="entry name" value="DUF1572"/>
    <property type="match status" value="1"/>
</dbReference>